<feature type="transmembrane region" description="Helical" evidence="1">
    <location>
        <begin position="12"/>
        <end position="34"/>
    </location>
</feature>
<dbReference type="HOGENOM" id="CLU_3192333_0_0_1"/>
<evidence type="ECO:0000313" key="2">
    <source>
        <dbReference type="EnsemblPlants" id="Solyc01g014260.1.1"/>
    </source>
</evidence>
<dbReference type="AlphaFoldDB" id="K4AU63"/>
<keyword evidence="1" id="KW-0472">Membrane</keyword>
<reference evidence="2" key="2">
    <citation type="submission" date="2015-06" db="UniProtKB">
        <authorList>
            <consortium name="EnsemblPlants"/>
        </authorList>
    </citation>
    <scope>IDENTIFICATION</scope>
    <source>
        <strain evidence="2">cv. Heinz 1706</strain>
    </source>
</reference>
<organism evidence="2">
    <name type="scientific">Solanum lycopersicum</name>
    <name type="common">Tomato</name>
    <name type="synonym">Lycopersicon esculentum</name>
    <dbReference type="NCBI Taxonomy" id="4081"/>
    <lineage>
        <taxon>Eukaryota</taxon>
        <taxon>Viridiplantae</taxon>
        <taxon>Streptophyta</taxon>
        <taxon>Embryophyta</taxon>
        <taxon>Tracheophyta</taxon>
        <taxon>Spermatophyta</taxon>
        <taxon>Magnoliopsida</taxon>
        <taxon>eudicotyledons</taxon>
        <taxon>Gunneridae</taxon>
        <taxon>Pentapetalae</taxon>
        <taxon>asterids</taxon>
        <taxon>lamiids</taxon>
        <taxon>Solanales</taxon>
        <taxon>Solanaceae</taxon>
        <taxon>Solanoideae</taxon>
        <taxon>Solaneae</taxon>
        <taxon>Solanum</taxon>
        <taxon>Solanum subgen. Lycopersicon</taxon>
    </lineage>
</organism>
<dbReference type="Proteomes" id="UP000004994">
    <property type="component" value="Chromosome 1"/>
</dbReference>
<evidence type="ECO:0000256" key="1">
    <source>
        <dbReference type="SAM" id="Phobius"/>
    </source>
</evidence>
<dbReference type="EnsemblPlants" id="Solyc01g014260.1.1">
    <property type="protein sequence ID" value="Solyc01g014260.1.1"/>
    <property type="gene ID" value="Solyc01g014260.1"/>
</dbReference>
<accession>K4AU63</accession>
<protein>
    <submittedName>
        <fullName evidence="2">Uncharacterized protein</fullName>
    </submittedName>
</protein>
<sequence length="46" mass="5378">MLHLFPHKLKILYLMSSSYVMYISILSLILHLVLDLCQAIINQSFI</sequence>
<dbReference type="InParanoid" id="K4AU63"/>
<evidence type="ECO:0000313" key="3">
    <source>
        <dbReference type="Proteomes" id="UP000004994"/>
    </source>
</evidence>
<dbReference type="PaxDb" id="4081-Solyc01g014260.1.1"/>
<name>K4AU63_SOLLC</name>
<keyword evidence="1" id="KW-0812">Transmembrane</keyword>
<dbReference type="Gramene" id="Solyc01g014260.1.1">
    <property type="protein sequence ID" value="Solyc01g014260.1.1"/>
    <property type="gene ID" value="Solyc01g014260.1"/>
</dbReference>
<keyword evidence="3" id="KW-1185">Reference proteome</keyword>
<reference evidence="2" key="1">
    <citation type="journal article" date="2012" name="Nature">
        <title>The tomato genome sequence provides insights into fleshy fruit evolution.</title>
        <authorList>
            <consortium name="Tomato Genome Consortium"/>
        </authorList>
    </citation>
    <scope>NUCLEOTIDE SEQUENCE [LARGE SCALE GENOMIC DNA]</scope>
    <source>
        <strain evidence="2">cv. Heinz 1706</strain>
    </source>
</reference>
<proteinExistence type="predicted"/>
<keyword evidence="1" id="KW-1133">Transmembrane helix</keyword>